<dbReference type="OrthoDB" id="3930290at2759"/>
<dbReference type="PROSITE" id="PS51257">
    <property type="entry name" value="PROKAR_LIPOPROTEIN"/>
    <property type="match status" value="1"/>
</dbReference>
<dbReference type="STRING" id="1036611.A0A1L9PFB9"/>
<keyword evidence="3" id="KW-1185">Reference proteome</keyword>
<gene>
    <name evidence="2" type="ORF">ASPVEDRAFT_39623</name>
</gene>
<accession>A0A1L9PFB9</accession>
<dbReference type="EMBL" id="KV878127">
    <property type="protein sequence ID" value="OJJ00200.1"/>
    <property type="molecule type" value="Genomic_DNA"/>
</dbReference>
<feature type="transmembrane region" description="Helical" evidence="1">
    <location>
        <begin position="78"/>
        <end position="100"/>
    </location>
</feature>
<evidence type="ECO:0000313" key="2">
    <source>
        <dbReference type="EMBL" id="OJJ00200.1"/>
    </source>
</evidence>
<name>A0A1L9PFB9_ASPVE</name>
<evidence type="ECO:0000256" key="1">
    <source>
        <dbReference type="SAM" id="Phobius"/>
    </source>
</evidence>
<proteinExistence type="predicted"/>
<dbReference type="AlphaFoldDB" id="A0A1L9PFB9"/>
<evidence type="ECO:0000313" key="3">
    <source>
        <dbReference type="Proteomes" id="UP000184073"/>
    </source>
</evidence>
<keyword evidence="1" id="KW-1133">Transmembrane helix</keyword>
<dbReference type="Proteomes" id="UP000184073">
    <property type="component" value="Unassembled WGS sequence"/>
</dbReference>
<feature type="transmembrane region" description="Helical" evidence="1">
    <location>
        <begin position="20"/>
        <end position="40"/>
    </location>
</feature>
<reference evidence="3" key="1">
    <citation type="journal article" date="2017" name="Genome Biol.">
        <title>Comparative genomics reveals high biological diversity and specific adaptations in the industrially and medically important fungal genus Aspergillus.</title>
        <authorList>
            <person name="de Vries R.P."/>
            <person name="Riley R."/>
            <person name="Wiebenga A."/>
            <person name="Aguilar-Osorio G."/>
            <person name="Amillis S."/>
            <person name="Uchima C.A."/>
            <person name="Anderluh G."/>
            <person name="Asadollahi M."/>
            <person name="Askin M."/>
            <person name="Barry K."/>
            <person name="Battaglia E."/>
            <person name="Bayram O."/>
            <person name="Benocci T."/>
            <person name="Braus-Stromeyer S.A."/>
            <person name="Caldana C."/>
            <person name="Canovas D."/>
            <person name="Cerqueira G.C."/>
            <person name="Chen F."/>
            <person name="Chen W."/>
            <person name="Choi C."/>
            <person name="Clum A."/>
            <person name="Dos Santos R.A."/>
            <person name="Damasio A.R."/>
            <person name="Diallinas G."/>
            <person name="Emri T."/>
            <person name="Fekete E."/>
            <person name="Flipphi M."/>
            <person name="Freyberg S."/>
            <person name="Gallo A."/>
            <person name="Gournas C."/>
            <person name="Habgood R."/>
            <person name="Hainaut M."/>
            <person name="Harispe M.L."/>
            <person name="Henrissat B."/>
            <person name="Hilden K.S."/>
            <person name="Hope R."/>
            <person name="Hossain A."/>
            <person name="Karabika E."/>
            <person name="Karaffa L."/>
            <person name="Karanyi Z."/>
            <person name="Krasevec N."/>
            <person name="Kuo A."/>
            <person name="Kusch H."/>
            <person name="LaButti K."/>
            <person name="Lagendijk E.L."/>
            <person name="Lapidus A."/>
            <person name="Levasseur A."/>
            <person name="Lindquist E."/>
            <person name="Lipzen A."/>
            <person name="Logrieco A.F."/>
            <person name="MacCabe A."/>
            <person name="Maekelae M.R."/>
            <person name="Malavazi I."/>
            <person name="Melin P."/>
            <person name="Meyer V."/>
            <person name="Mielnichuk N."/>
            <person name="Miskei M."/>
            <person name="Molnar A.P."/>
            <person name="Mule G."/>
            <person name="Ngan C.Y."/>
            <person name="Orejas M."/>
            <person name="Orosz E."/>
            <person name="Ouedraogo J.P."/>
            <person name="Overkamp K.M."/>
            <person name="Park H.-S."/>
            <person name="Perrone G."/>
            <person name="Piumi F."/>
            <person name="Punt P.J."/>
            <person name="Ram A.F."/>
            <person name="Ramon A."/>
            <person name="Rauscher S."/>
            <person name="Record E."/>
            <person name="Riano-Pachon D.M."/>
            <person name="Robert V."/>
            <person name="Roehrig J."/>
            <person name="Ruller R."/>
            <person name="Salamov A."/>
            <person name="Salih N.S."/>
            <person name="Samson R.A."/>
            <person name="Sandor E."/>
            <person name="Sanguinetti M."/>
            <person name="Schuetze T."/>
            <person name="Sepcic K."/>
            <person name="Shelest E."/>
            <person name="Sherlock G."/>
            <person name="Sophianopoulou V."/>
            <person name="Squina F.M."/>
            <person name="Sun H."/>
            <person name="Susca A."/>
            <person name="Todd R.B."/>
            <person name="Tsang A."/>
            <person name="Unkles S.E."/>
            <person name="van de Wiele N."/>
            <person name="van Rossen-Uffink D."/>
            <person name="Oliveira J.V."/>
            <person name="Vesth T.C."/>
            <person name="Visser J."/>
            <person name="Yu J.-H."/>
            <person name="Zhou M."/>
            <person name="Andersen M.R."/>
            <person name="Archer D.B."/>
            <person name="Baker S.E."/>
            <person name="Benoit I."/>
            <person name="Brakhage A.A."/>
            <person name="Braus G.H."/>
            <person name="Fischer R."/>
            <person name="Frisvad J.C."/>
            <person name="Goldman G.H."/>
            <person name="Houbraken J."/>
            <person name="Oakley B."/>
            <person name="Pocsi I."/>
            <person name="Scazzocchio C."/>
            <person name="Seiboth B."/>
            <person name="vanKuyk P.A."/>
            <person name="Wortman J."/>
            <person name="Dyer P.S."/>
            <person name="Grigoriev I.V."/>
        </authorList>
    </citation>
    <scope>NUCLEOTIDE SEQUENCE [LARGE SCALE GENOMIC DNA]</scope>
    <source>
        <strain evidence="3">CBS 583.65</strain>
    </source>
</reference>
<dbReference type="VEuPathDB" id="FungiDB:ASPVEDRAFT_39623"/>
<feature type="transmembrane region" description="Helical" evidence="1">
    <location>
        <begin position="149"/>
        <end position="168"/>
    </location>
</feature>
<feature type="transmembrane region" description="Helical" evidence="1">
    <location>
        <begin position="52"/>
        <end position="73"/>
    </location>
</feature>
<sequence length="178" mass="20473">MPRRHAPKHYRWPEIQLNIWILTVLAASCICLGIFAWFISVQAELRLGIPWLFPYMLTTSALALFFIIFVLVLAAQGFLLPGIILVGTFILFALWLTGLIETSLQMYGVVANVNGNCQIWVDDNRQGGDNLDTMAWIAQSNICNCWRTAFAFELVNTVFFSWMIVMAWKVHRDVHHRR</sequence>
<keyword evidence="1" id="KW-0472">Membrane</keyword>
<keyword evidence="1" id="KW-0812">Transmembrane</keyword>
<organism evidence="2 3">
    <name type="scientific">Aspergillus versicolor CBS 583.65</name>
    <dbReference type="NCBI Taxonomy" id="1036611"/>
    <lineage>
        <taxon>Eukaryota</taxon>
        <taxon>Fungi</taxon>
        <taxon>Dikarya</taxon>
        <taxon>Ascomycota</taxon>
        <taxon>Pezizomycotina</taxon>
        <taxon>Eurotiomycetes</taxon>
        <taxon>Eurotiomycetidae</taxon>
        <taxon>Eurotiales</taxon>
        <taxon>Aspergillaceae</taxon>
        <taxon>Aspergillus</taxon>
        <taxon>Aspergillus subgen. Nidulantes</taxon>
    </lineage>
</organism>
<dbReference type="RefSeq" id="XP_040665962.1">
    <property type="nucleotide sequence ID" value="XM_040811966.1"/>
</dbReference>
<dbReference type="GeneID" id="63727477"/>
<protein>
    <recommendedName>
        <fullName evidence="4">MARVEL domain-containing protein</fullName>
    </recommendedName>
</protein>
<evidence type="ECO:0008006" key="4">
    <source>
        <dbReference type="Google" id="ProtNLM"/>
    </source>
</evidence>